<keyword evidence="1" id="KW-0472">Membrane</keyword>
<dbReference type="Proteomes" id="UP000265618">
    <property type="component" value="Unassembled WGS sequence"/>
</dbReference>
<dbReference type="Gene3D" id="3.15.10.10">
    <property type="entry name" value="Bactericidal permeability-increasing protein, domain 1"/>
    <property type="match status" value="1"/>
</dbReference>
<dbReference type="AlphaFoldDB" id="A0A9K3GKW8"/>
<dbReference type="GO" id="GO:0008289">
    <property type="term" value="F:lipid binding"/>
    <property type="evidence" value="ECO:0007669"/>
    <property type="project" value="InterPro"/>
</dbReference>
<dbReference type="EMBL" id="BDIP01002226">
    <property type="protein sequence ID" value="GIQ85950.1"/>
    <property type="molecule type" value="Genomic_DNA"/>
</dbReference>
<evidence type="ECO:0000313" key="4">
    <source>
        <dbReference type="EMBL" id="GIQ85950.1"/>
    </source>
</evidence>
<dbReference type="OrthoDB" id="10255543at2759"/>
<evidence type="ECO:0000313" key="5">
    <source>
        <dbReference type="Proteomes" id="UP000265618"/>
    </source>
</evidence>
<dbReference type="Pfam" id="PF01273">
    <property type="entry name" value="LBP_BPI_CETP"/>
    <property type="match status" value="1"/>
</dbReference>
<dbReference type="Gene3D" id="3.15.20.10">
    <property type="entry name" value="Bactericidal permeability-increasing protein, domain 2"/>
    <property type="match status" value="1"/>
</dbReference>
<feature type="domain" description="Lipid-binding serum glycoprotein N-terminal" evidence="3">
    <location>
        <begin position="50"/>
        <end position="222"/>
    </location>
</feature>
<dbReference type="SUPFAM" id="SSF55394">
    <property type="entry name" value="Bactericidal permeability-increasing protein, BPI"/>
    <property type="match status" value="2"/>
</dbReference>
<organism evidence="4 5">
    <name type="scientific">Kipferlia bialata</name>
    <dbReference type="NCBI Taxonomy" id="797122"/>
    <lineage>
        <taxon>Eukaryota</taxon>
        <taxon>Metamonada</taxon>
        <taxon>Carpediemonas-like organisms</taxon>
        <taxon>Kipferlia</taxon>
    </lineage>
</organism>
<feature type="chain" id="PRO_5039918068" description="Lipid-binding serum glycoprotein N-terminal domain-containing protein" evidence="2">
    <location>
        <begin position="20"/>
        <end position="495"/>
    </location>
</feature>
<evidence type="ECO:0000256" key="1">
    <source>
        <dbReference type="SAM" id="Phobius"/>
    </source>
</evidence>
<accession>A0A9K3GKW8</accession>
<feature type="transmembrane region" description="Helical" evidence="1">
    <location>
        <begin position="473"/>
        <end position="492"/>
    </location>
</feature>
<keyword evidence="5" id="KW-1185">Reference proteome</keyword>
<protein>
    <recommendedName>
        <fullName evidence="3">Lipid-binding serum glycoprotein N-terminal domain-containing protein</fullName>
    </recommendedName>
</protein>
<feature type="signal peptide" evidence="2">
    <location>
        <begin position="1"/>
        <end position="19"/>
    </location>
</feature>
<dbReference type="InterPro" id="IPR032942">
    <property type="entry name" value="BPI/LBP/Plunc"/>
</dbReference>
<dbReference type="InterPro" id="IPR017942">
    <property type="entry name" value="Lipid-bd_serum_glycop_N"/>
</dbReference>
<gene>
    <name evidence="4" type="ORF">KIPB_007709</name>
</gene>
<comment type="caution">
    <text evidence="4">The sequence shown here is derived from an EMBL/GenBank/DDBJ whole genome shotgun (WGS) entry which is preliminary data.</text>
</comment>
<dbReference type="PANTHER" id="PTHR10504">
    <property type="entry name" value="BACTERICIDAL PERMEABILITY-INCREASING BPI PROTEIN-RELATED"/>
    <property type="match status" value="1"/>
</dbReference>
<reference evidence="4 5" key="1">
    <citation type="journal article" date="2018" name="PLoS ONE">
        <title>The draft genome of Kipferlia bialata reveals reductive genome evolution in fornicate parasites.</title>
        <authorList>
            <person name="Tanifuji G."/>
            <person name="Takabayashi S."/>
            <person name="Kume K."/>
            <person name="Takagi M."/>
            <person name="Nakayama T."/>
            <person name="Kamikawa R."/>
            <person name="Inagaki Y."/>
            <person name="Hashimoto T."/>
        </authorList>
    </citation>
    <scope>NUCLEOTIDE SEQUENCE [LARGE SCALE GENOMIC DNA]</scope>
    <source>
        <strain evidence="4">NY0173</strain>
    </source>
</reference>
<dbReference type="PANTHER" id="PTHR10504:SF131">
    <property type="entry name" value="BPI2 DOMAIN-CONTAINING PROTEIN"/>
    <property type="match status" value="1"/>
</dbReference>
<dbReference type="InterPro" id="IPR017943">
    <property type="entry name" value="Bactericidal_perm-incr_a/b_dom"/>
</dbReference>
<evidence type="ECO:0000259" key="3">
    <source>
        <dbReference type="Pfam" id="PF01273"/>
    </source>
</evidence>
<name>A0A9K3GKW8_9EUKA</name>
<keyword evidence="1" id="KW-1133">Transmembrane helix</keyword>
<proteinExistence type="predicted"/>
<evidence type="ECO:0000256" key="2">
    <source>
        <dbReference type="SAM" id="SignalP"/>
    </source>
</evidence>
<keyword evidence="2" id="KW-0732">Signal</keyword>
<sequence length="495" mass="53707">MRGSSVVLLLAALVAVVFGGYCRDGPLLDVTDTGMIYTISSSSYNQIISEGIPILEEQIKTFPISDLTGNVNLLVAKVDYAITSLEVSELTIGAFTISPLVSEDMLQVTLTDASLTVKFDWSVTETDEWPYLSDSGTGTASMTGVQMSAMGATTLHPECGSLTLDLIGFEADFGSIKVHLDGGGSALLNMIINSLISFLQDLFAQSFSDMLGDSLQAALNTLMGDNQLVLHIANGLSIDDRYTAGVHLNDGYLSICTSAYVYPEDEDNTWRPYAPETQLPDVVTNDDLQVIVDKSAFQSDMAAMQEEGLWDFYYEADETTDPFTQSLLNTSALASVCPGLYAAYPDEPVQLMYNSTQWPDFSIMPSAAFTNHTGILSVMVGEDTPLAFDMSLGMAAMLDLTVEQNWSDTDVFGFQFSFYNMTSDVLHSDVGECTLASPFWFQWAAIMSSQVMAPAMSQASATNALKIEVPTNFFTYSAATIAYLGTFILVAYNML</sequence>
<keyword evidence="1" id="KW-0812">Transmembrane</keyword>